<dbReference type="InterPro" id="IPR020904">
    <property type="entry name" value="Sc_DH/Rdtase_CS"/>
</dbReference>
<dbReference type="PANTHER" id="PTHR48107:SF7">
    <property type="entry name" value="RE15974P"/>
    <property type="match status" value="1"/>
</dbReference>
<sequence>MSKPVVIITGASRGIGAATAHLAAARGYAVCVNYVHNQAAAQAVVDAIRAAGGEALAVAGDVAVEADVLKLFQVVDNELGTLSALVNNAGILERQMRVEEMDVARLQRVFTTNIVGSFLCAREAVRRMSTKFGGQGGAIVNLSSMAAKKLGGPGEYVDYAASKGAIDAMTVGLAKEVADQGIRVNAVRPGVIYTDIHASGGEPGRVDRVKDSVPMRRGGSAEEVAQAILWLLSDAASYSTGSFIDVAGGR</sequence>
<evidence type="ECO:0000313" key="3">
    <source>
        <dbReference type="EMBL" id="AMP09604.1"/>
    </source>
</evidence>
<dbReference type="SUPFAM" id="SSF51735">
    <property type="entry name" value="NAD(P)-binding Rossmann-fold domains"/>
    <property type="match status" value="1"/>
</dbReference>
<dbReference type="Proteomes" id="UP000071778">
    <property type="component" value="Chromosome"/>
</dbReference>
<dbReference type="PRINTS" id="PR00080">
    <property type="entry name" value="SDRFAMILY"/>
</dbReference>
<evidence type="ECO:0008006" key="5">
    <source>
        <dbReference type="Google" id="ProtNLM"/>
    </source>
</evidence>
<organism evidence="3 4">
    <name type="scientific">Collimonas arenae</name>
    <dbReference type="NCBI Taxonomy" id="279058"/>
    <lineage>
        <taxon>Bacteria</taxon>
        <taxon>Pseudomonadati</taxon>
        <taxon>Pseudomonadota</taxon>
        <taxon>Betaproteobacteria</taxon>
        <taxon>Burkholderiales</taxon>
        <taxon>Oxalobacteraceae</taxon>
        <taxon>Collimonas</taxon>
    </lineage>
</organism>
<dbReference type="GO" id="GO:0016614">
    <property type="term" value="F:oxidoreductase activity, acting on CH-OH group of donors"/>
    <property type="evidence" value="ECO:0007669"/>
    <property type="project" value="UniProtKB-ARBA"/>
</dbReference>
<keyword evidence="4" id="KW-1185">Reference proteome</keyword>
<dbReference type="RefSeq" id="WP_061537115.1">
    <property type="nucleotide sequence ID" value="NZ_CP013235.1"/>
</dbReference>
<comment type="similarity">
    <text evidence="1">Belongs to the short-chain dehydrogenases/reductases (SDR) family.</text>
</comment>
<name>A0A127QHX4_9BURK</name>
<dbReference type="PANTHER" id="PTHR48107">
    <property type="entry name" value="NADPH-DEPENDENT ALDEHYDE REDUCTASE-LIKE PROTEIN, CHLOROPLASTIC-RELATED"/>
    <property type="match status" value="1"/>
</dbReference>
<dbReference type="Gene3D" id="3.40.50.720">
    <property type="entry name" value="NAD(P)-binding Rossmann-like Domain"/>
    <property type="match status" value="1"/>
</dbReference>
<keyword evidence="2" id="KW-0560">Oxidoreductase</keyword>
<dbReference type="InterPro" id="IPR002347">
    <property type="entry name" value="SDR_fam"/>
</dbReference>
<accession>A0A127QHX4</accession>
<dbReference type="NCBIfam" id="NF004777">
    <property type="entry name" value="PRK06123.1"/>
    <property type="match status" value="1"/>
</dbReference>
<dbReference type="AlphaFoldDB" id="A0A127QHX4"/>
<gene>
    <name evidence="3" type="ORF">CAter282_1831</name>
</gene>
<evidence type="ECO:0000313" key="4">
    <source>
        <dbReference type="Proteomes" id="UP000071778"/>
    </source>
</evidence>
<evidence type="ECO:0000256" key="1">
    <source>
        <dbReference type="ARBA" id="ARBA00006484"/>
    </source>
</evidence>
<dbReference type="Pfam" id="PF13561">
    <property type="entry name" value="adh_short_C2"/>
    <property type="match status" value="1"/>
</dbReference>
<dbReference type="PRINTS" id="PR00081">
    <property type="entry name" value="GDHRDH"/>
</dbReference>
<dbReference type="EMBL" id="CP013235">
    <property type="protein sequence ID" value="AMP09604.1"/>
    <property type="molecule type" value="Genomic_DNA"/>
</dbReference>
<dbReference type="PROSITE" id="PS00061">
    <property type="entry name" value="ADH_SHORT"/>
    <property type="match status" value="1"/>
</dbReference>
<proteinExistence type="inferred from homology"/>
<dbReference type="FunFam" id="3.40.50.720:FF:000084">
    <property type="entry name" value="Short-chain dehydrogenase reductase"/>
    <property type="match status" value="1"/>
</dbReference>
<protein>
    <recommendedName>
        <fullName evidence="5">Short chain dehydrogenase family protein</fullName>
    </recommendedName>
</protein>
<dbReference type="PATRIC" id="fig|279058.18.peg.1807"/>
<evidence type="ECO:0000256" key="2">
    <source>
        <dbReference type="ARBA" id="ARBA00023002"/>
    </source>
</evidence>
<reference evidence="3 4" key="1">
    <citation type="submission" date="2015-11" db="EMBL/GenBank/DDBJ databases">
        <title>Exploring the genomic traits of fungus-feeding bacterial genus Collimonas.</title>
        <authorList>
            <person name="Song C."/>
            <person name="Schmidt R."/>
            <person name="de Jager V."/>
            <person name="Krzyzanowska D."/>
            <person name="Jongedijk E."/>
            <person name="Cankar K."/>
            <person name="Beekwilder J."/>
            <person name="van Veen A."/>
            <person name="de Boer W."/>
            <person name="van Veen J.A."/>
            <person name="Garbeva P."/>
        </authorList>
    </citation>
    <scope>NUCLEOTIDE SEQUENCE [LARGE SCALE GENOMIC DNA]</scope>
    <source>
        <strain evidence="3 4">Ter282</strain>
    </source>
</reference>
<dbReference type="InterPro" id="IPR036291">
    <property type="entry name" value="NAD(P)-bd_dom_sf"/>
</dbReference>
<dbReference type="CDD" id="cd05233">
    <property type="entry name" value="SDR_c"/>
    <property type="match status" value="1"/>
</dbReference>